<keyword evidence="1" id="KW-0472">Membrane</keyword>
<dbReference type="Proteomes" id="UP000808914">
    <property type="component" value="Unassembled WGS sequence"/>
</dbReference>
<accession>A0ABS2Q2R6</accession>
<dbReference type="EMBL" id="JAFBER010000024">
    <property type="protein sequence ID" value="MBM7646593.1"/>
    <property type="molecule type" value="Genomic_DNA"/>
</dbReference>
<evidence type="ECO:0008006" key="4">
    <source>
        <dbReference type="Google" id="ProtNLM"/>
    </source>
</evidence>
<sequence>MADGNRLTWGFIYLLFGAAFIYFAIYEARETLWNPTTILLSALAAFDIQKALFYFLRILRKK</sequence>
<reference evidence="2 3" key="1">
    <citation type="submission" date="2021-01" db="EMBL/GenBank/DDBJ databases">
        <title>Genomic Encyclopedia of Type Strains, Phase IV (KMG-IV): sequencing the most valuable type-strain genomes for metagenomic binning, comparative biology and taxonomic classification.</title>
        <authorList>
            <person name="Goeker M."/>
        </authorList>
    </citation>
    <scope>NUCLEOTIDE SEQUENCE [LARGE SCALE GENOMIC DNA]</scope>
    <source>
        <strain evidence="2 3">DSM 28236</strain>
    </source>
</reference>
<evidence type="ECO:0000256" key="1">
    <source>
        <dbReference type="SAM" id="Phobius"/>
    </source>
</evidence>
<keyword evidence="1" id="KW-0812">Transmembrane</keyword>
<dbReference type="Pfam" id="PF14146">
    <property type="entry name" value="DUF4305"/>
    <property type="match status" value="1"/>
</dbReference>
<dbReference type="InterPro" id="IPR025426">
    <property type="entry name" value="DUF4305"/>
</dbReference>
<name>A0ABS2Q2R6_9BACL</name>
<feature type="transmembrane region" description="Helical" evidence="1">
    <location>
        <begin position="38"/>
        <end position="56"/>
    </location>
</feature>
<evidence type="ECO:0000313" key="3">
    <source>
        <dbReference type="Proteomes" id="UP000808914"/>
    </source>
</evidence>
<protein>
    <recommendedName>
        <fullName evidence="4">YdiK family protein</fullName>
    </recommendedName>
</protein>
<organism evidence="2 3">
    <name type="scientific">Scopulibacillus daqui</name>
    <dbReference type="NCBI Taxonomy" id="1469162"/>
    <lineage>
        <taxon>Bacteria</taxon>
        <taxon>Bacillati</taxon>
        <taxon>Bacillota</taxon>
        <taxon>Bacilli</taxon>
        <taxon>Bacillales</taxon>
        <taxon>Sporolactobacillaceae</taxon>
        <taxon>Scopulibacillus</taxon>
    </lineage>
</organism>
<keyword evidence="3" id="KW-1185">Reference proteome</keyword>
<gene>
    <name evidence="2" type="ORF">JOD45_002824</name>
</gene>
<keyword evidence="1" id="KW-1133">Transmembrane helix</keyword>
<feature type="transmembrane region" description="Helical" evidence="1">
    <location>
        <begin position="7"/>
        <end position="26"/>
    </location>
</feature>
<dbReference type="RefSeq" id="WP_205004478.1">
    <property type="nucleotide sequence ID" value="NZ_JAFBER010000024.1"/>
</dbReference>
<proteinExistence type="predicted"/>
<comment type="caution">
    <text evidence="2">The sequence shown here is derived from an EMBL/GenBank/DDBJ whole genome shotgun (WGS) entry which is preliminary data.</text>
</comment>
<evidence type="ECO:0000313" key="2">
    <source>
        <dbReference type="EMBL" id="MBM7646593.1"/>
    </source>
</evidence>